<evidence type="ECO:0000313" key="3">
    <source>
        <dbReference type="Proteomes" id="UP000031802"/>
    </source>
</evidence>
<dbReference type="PATRIC" id="fig|1229276.3.peg.151"/>
<dbReference type="OrthoDB" id="9782395at2"/>
<reference evidence="3" key="1">
    <citation type="submission" date="2014-04" db="EMBL/GenBank/DDBJ databases">
        <title>Whole-Genome optical mapping and complete genome sequence of Sphingobacterium deserti sp. nov., a new spaces isolated from desert in the west of China.</title>
        <authorList>
            <person name="Teng C."/>
            <person name="Zhou Z."/>
            <person name="Li X."/>
            <person name="Chen M."/>
            <person name="Lin M."/>
            <person name="Wang L."/>
            <person name="Su S."/>
            <person name="Zhang C."/>
            <person name="Zhang W."/>
        </authorList>
    </citation>
    <scope>NUCLEOTIDE SEQUENCE [LARGE SCALE GENOMIC DNA]</scope>
    <source>
        <strain evidence="3">ACCC05744</strain>
    </source>
</reference>
<dbReference type="InterPro" id="IPR003848">
    <property type="entry name" value="DUF218"/>
</dbReference>
<keyword evidence="3" id="KW-1185">Reference proteome</keyword>
<dbReference type="InterPro" id="IPR014729">
    <property type="entry name" value="Rossmann-like_a/b/a_fold"/>
</dbReference>
<dbReference type="RefSeq" id="WP_037494258.1">
    <property type="nucleotide sequence ID" value="NZ_JJMU01000002.1"/>
</dbReference>
<evidence type="ECO:0000313" key="2">
    <source>
        <dbReference type="EMBL" id="KGE16030.1"/>
    </source>
</evidence>
<name>A0A0B8TCC6_9SPHI</name>
<dbReference type="Gene3D" id="3.40.50.620">
    <property type="entry name" value="HUPs"/>
    <property type="match status" value="1"/>
</dbReference>
<protein>
    <recommendedName>
        <fullName evidence="1">DUF218 domain-containing protein</fullName>
    </recommendedName>
</protein>
<reference evidence="2 3" key="2">
    <citation type="journal article" date="2015" name="PLoS ONE">
        <title>Whole-Genome Optical Mapping and Finished Genome Sequence of Sphingobacterium deserti sp. nov., a New Species Isolated from the Western Desert of China.</title>
        <authorList>
            <person name="Teng C."/>
            <person name="Zhou Z."/>
            <person name="Molnar I."/>
            <person name="Li X."/>
            <person name="Tang R."/>
            <person name="Chen M."/>
            <person name="Wang L."/>
            <person name="Su S."/>
            <person name="Zhang W."/>
            <person name="Lin M."/>
        </authorList>
    </citation>
    <scope>NUCLEOTIDE SEQUENCE [LARGE SCALE GENOMIC DNA]</scope>
    <source>
        <strain evidence="3">ACCC05744</strain>
    </source>
</reference>
<dbReference type="Proteomes" id="UP000031802">
    <property type="component" value="Unassembled WGS sequence"/>
</dbReference>
<dbReference type="EMBL" id="JJMU01000002">
    <property type="protein sequence ID" value="KGE16030.1"/>
    <property type="molecule type" value="Genomic_DNA"/>
</dbReference>
<dbReference type="eggNOG" id="COG1434">
    <property type="taxonomic scope" value="Bacteria"/>
</dbReference>
<gene>
    <name evidence="2" type="ORF">DI53_0145</name>
</gene>
<evidence type="ECO:0000259" key="1">
    <source>
        <dbReference type="Pfam" id="PF02698"/>
    </source>
</evidence>
<dbReference type="AlphaFoldDB" id="A0A0B8TCC6"/>
<feature type="domain" description="DUF218" evidence="1">
    <location>
        <begin position="62"/>
        <end position="178"/>
    </location>
</feature>
<comment type="caution">
    <text evidence="2">The sequence shown here is derived from an EMBL/GenBank/DDBJ whole genome shotgun (WGS) entry which is preliminary data.</text>
</comment>
<proteinExistence type="predicted"/>
<accession>A0A0B8TCC6</accession>
<dbReference type="Pfam" id="PF02698">
    <property type="entry name" value="DUF218"/>
    <property type="match status" value="1"/>
</dbReference>
<organism evidence="2 3">
    <name type="scientific">Sphingobacterium deserti</name>
    <dbReference type="NCBI Taxonomy" id="1229276"/>
    <lineage>
        <taxon>Bacteria</taxon>
        <taxon>Pseudomonadati</taxon>
        <taxon>Bacteroidota</taxon>
        <taxon>Sphingobacteriia</taxon>
        <taxon>Sphingobacteriales</taxon>
        <taxon>Sphingobacteriaceae</taxon>
        <taxon>Sphingobacterium</taxon>
    </lineage>
</organism>
<sequence>MLKNHNPENKLREIAKLPDVPDLSDELVIALTNLCFYQSPLTNSDLLFVFGSNILHKEIATEITKIVSEFGIATVVITGGVANYTLSHFEPTAESELILSHINKEAIPHTQFIIENKSKNTLENIAFSKCLFDFSNVRKVTFLSHSYASMRSCLTLKRYCNLASFGNAQIKIPSDILNISVGQDNWYKTAHGRQLVWGEYLRFQTYGERGDFPIKSVLNTMNNVKRLIRESR</sequence>